<reference evidence="1" key="1">
    <citation type="submission" date="2022-09" db="EMBL/GenBank/DDBJ databases">
        <title>Intensive care unit water sources are persistently colonized with multi-drug resistant bacteria and are the site of extensive horizontal gene transfer of antibiotic resistance genes.</title>
        <authorList>
            <person name="Diorio-Toth L."/>
        </authorList>
    </citation>
    <scope>NUCLEOTIDE SEQUENCE</scope>
    <source>
        <strain evidence="1">GD04147</strain>
    </source>
</reference>
<evidence type="ECO:0000313" key="1">
    <source>
        <dbReference type="EMBL" id="MDH0145160.1"/>
    </source>
</evidence>
<comment type="caution">
    <text evidence="1">The sequence shown here is derived from an EMBL/GenBank/DDBJ whole genome shotgun (WGS) entry which is preliminary data.</text>
</comment>
<dbReference type="EMBL" id="JAODZE010000001">
    <property type="protein sequence ID" value="MDH0145160.1"/>
    <property type="molecule type" value="Genomic_DNA"/>
</dbReference>
<organism evidence="1 2">
    <name type="scientific">Stutzerimonas stutzeri</name>
    <name type="common">Pseudomonas stutzeri</name>
    <dbReference type="NCBI Taxonomy" id="316"/>
    <lineage>
        <taxon>Bacteria</taxon>
        <taxon>Pseudomonadati</taxon>
        <taxon>Pseudomonadota</taxon>
        <taxon>Gammaproteobacteria</taxon>
        <taxon>Pseudomonadales</taxon>
        <taxon>Pseudomonadaceae</taxon>
        <taxon>Stutzerimonas</taxon>
    </lineage>
</organism>
<dbReference type="RefSeq" id="WP_279647937.1">
    <property type="nucleotide sequence ID" value="NZ_JAODZE010000001.1"/>
</dbReference>
<dbReference type="Proteomes" id="UP001158076">
    <property type="component" value="Unassembled WGS sequence"/>
</dbReference>
<gene>
    <name evidence="1" type="ORF">N7335_02005</name>
</gene>
<proteinExistence type="predicted"/>
<protein>
    <submittedName>
        <fullName evidence="1">Uncharacterized protein</fullName>
    </submittedName>
</protein>
<name>A0AA42H4A0_STUST</name>
<accession>A0AA42H4A0</accession>
<evidence type="ECO:0000313" key="2">
    <source>
        <dbReference type="Proteomes" id="UP001158076"/>
    </source>
</evidence>
<dbReference type="AlphaFoldDB" id="A0AA42H4A0"/>
<sequence length="106" mass="12609">MSDNEEYLSYEIHDLVTIYKRETGKTNVEIYADAFERKRKKRPSLKDLHTGEWSKENAEGIIFDPVFRSITKEYIEAELGKIYAENPWRVDLKRFAVKSLRHDLDL</sequence>